<evidence type="ECO:0000256" key="1">
    <source>
        <dbReference type="SAM" id="MobiDB-lite"/>
    </source>
</evidence>
<evidence type="ECO:0000313" key="2">
    <source>
        <dbReference type="EMBL" id="ORX46279.1"/>
    </source>
</evidence>
<proteinExistence type="predicted"/>
<dbReference type="Pfam" id="PF08578">
    <property type="entry name" value="DUF1765"/>
    <property type="match status" value="1"/>
</dbReference>
<name>A0A1X2G6D6_9FUNG</name>
<dbReference type="PANTHER" id="PTHR37988:SF1">
    <property type="entry name" value="UPF0592 MEMBRANE PROTEIN C7D4.03C"/>
    <property type="match status" value="1"/>
</dbReference>
<evidence type="ECO:0000313" key="3">
    <source>
        <dbReference type="Proteomes" id="UP000242146"/>
    </source>
</evidence>
<dbReference type="AlphaFoldDB" id="A0A1X2G6D6"/>
<feature type="compositionally biased region" description="Polar residues" evidence="1">
    <location>
        <begin position="565"/>
        <end position="575"/>
    </location>
</feature>
<dbReference type="EMBL" id="MCGT01000038">
    <property type="protein sequence ID" value="ORX46279.1"/>
    <property type="molecule type" value="Genomic_DNA"/>
</dbReference>
<reference evidence="2 3" key="1">
    <citation type="submission" date="2016-07" db="EMBL/GenBank/DDBJ databases">
        <title>Pervasive Adenine N6-methylation of Active Genes in Fungi.</title>
        <authorList>
            <consortium name="DOE Joint Genome Institute"/>
            <person name="Mondo S.J."/>
            <person name="Dannebaum R.O."/>
            <person name="Kuo R.C."/>
            <person name="Labutti K."/>
            <person name="Haridas S."/>
            <person name="Kuo A."/>
            <person name="Salamov A."/>
            <person name="Ahrendt S.R."/>
            <person name="Lipzen A."/>
            <person name="Sullivan W."/>
            <person name="Andreopoulos W.B."/>
            <person name="Clum A."/>
            <person name="Lindquist E."/>
            <person name="Daum C."/>
            <person name="Ramamoorthy G.K."/>
            <person name="Gryganskyi A."/>
            <person name="Culley D."/>
            <person name="Magnuson J.K."/>
            <person name="James T.Y."/>
            <person name="O'Malley M.A."/>
            <person name="Stajich J.E."/>
            <person name="Spatafora J.W."/>
            <person name="Visel A."/>
            <person name="Grigoriev I.V."/>
        </authorList>
    </citation>
    <scope>NUCLEOTIDE SEQUENCE [LARGE SCALE GENOMIC DNA]</scope>
    <source>
        <strain evidence="2 3">NRRL 3301</strain>
    </source>
</reference>
<dbReference type="Proteomes" id="UP000242146">
    <property type="component" value="Unassembled WGS sequence"/>
</dbReference>
<dbReference type="PANTHER" id="PTHR37988">
    <property type="entry name" value="UPF0592 MEMBRANE PROTEIN C7D4.03C"/>
    <property type="match status" value="1"/>
</dbReference>
<comment type="caution">
    <text evidence="2">The sequence shown here is derived from an EMBL/GenBank/DDBJ whole genome shotgun (WGS) entry which is preliminary data.</text>
</comment>
<dbReference type="InterPro" id="IPR013887">
    <property type="entry name" value="UPF0592"/>
</dbReference>
<protein>
    <submittedName>
        <fullName evidence="2">DUF1765-domain-containing protein</fullName>
    </submittedName>
</protein>
<sequence length="672" mass="76041">MEKLFPTFLHPLMRCRLLSFKQHFADQTNRRSVLSSSGNWVRRWQSDDSELFFSFYRHYHVTMHSYAMQLSPAPVPVLHRNSILALTPCYLYLASYVSTKIQALLQLQLYSVTTMNKPLQPTNTTSPSTIQAVLAQQQQQPSLSMMVSSSLLATLPSPTDLHTDTDDALVFVPTDDQPSSFLPTSFLSALIPQQPQSKPSSEPPQPTTKTGKPRPLVLATQRYAECLVWCAVQADHAGLYHDMLNVWIRTMVKTTSLVAVENVFCLLDLLESLLIEYQQLQRATPMPSTASTHKDACPSPSSVDLDWSALDLPFVLHTLRLILLRSDHTIVLLRALVFVYRHFDMFASHLLAELCHHVLLVPCVFERLLFHWGYNVRQFYMRLLVFRLGRLWVPVANIAWNPLLLPLTASASSSSSTLSAGSDSASSSSSMTLHSDHSTARLWDAQISAMCDGCLCWKAWHQQKIHAMDSDQRIALEIHLHLEVLLDSFQSRYQGLAMEKAGVPGRCIGGATTSSTEPSLTRPLASQRVVLSTSSTPSPLPPCIRSPRRFYHMSVPRRLLKSSQWLRRSSPSTNDPSRHDDQDGLPWLPPPGFAPGFMYITCTEPDTSTPDWLPWARAWRYQSSRQVYADKVRPELKDILQEYLQWLGNKKSDPANLSVPDLYLDWPKNWSF</sequence>
<organism evidence="2 3">
    <name type="scientific">Hesseltinella vesiculosa</name>
    <dbReference type="NCBI Taxonomy" id="101127"/>
    <lineage>
        <taxon>Eukaryota</taxon>
        <taxon>Fungi</taxon>
        <taxon>Fungi incertae sedis</taxon>
        <taxon>Mucoromycota</taxon>
        <taxon>Mucoromycotina</taxon>
        <taxon>Mucoromycetes</taxon>
        <taxon>Mucorales</taxon>
        <taxon>Cunninghamellaceae</taxon>
        <taxon>Hesseltinella</taxon>
    </lineage>
</organism>
<accession>A0A1X2G6D6</accession>
<gene>
    <name evidence="2" type="ORF">DM01DRAFT_313062</name>
</gene>
<keyword evidence="3" id="KW-1185">Reference proteome</keyword>
<feature type="region of interest" description="Disordered" evidence="1">
    <location>
        <begin position="192"/>
        <end position="215"/>
    </location>
</feature>
<dbReference type="STRING" id="101127.A0A1X2G6D6"/>
<feature type="region of interest" description="Disordered" evidence="1">
    <location>
        <begin position="565"/>
        <end position="586"/>
    </location>
</feature>
<dbReference type="OrthoDB" id="296767at2759"/>